<dbReference type="Pfam" id="PF09685">
    <property type="entry name" value="MamF_MmsF"/>
    <property type="match status" value="1"/>
</dbReference>
<feature type="transmembrane region" description="Helical" evidence="5">
    <location>
        <begin position="36"/>
        <end position="59"/>
    </location>
</feature>
<evidence type="ECO:0000256" key="3">
    <source>
        <dbReference type="ARBA" id="ARBA00022989"/>
    </source>
</evidence>
<evidence type="ECO:0000256" key="5">
    <source>
        <dbReference type="SAM" id="Phobius"/>
    </source>
</evidence>
<proteinExistence type="predicted"/>
<keyword evidence="2 5" id="KW-0812">Transmembrane</keyword>
<sequence>MNNKTLSIISYITIIGWLVAYFSGKDKADALLKYHLRQSLGLAIVNIIFSVVLTIIASMVPSLSFLGLIGYVFIVLWIMGIINAANGALKPVPLIGKMFEDKSSFVGKY</sequence>
<keyword evidence="7" id="KW-1185">Reference proteome</keyword>
<name>A0A4Q9HGZ9_9SPHI</name>
<dbReference type="InterPro" id="IPR019109">
    <property type="entry name" value="MamF_MmsF"/>
</dbReference>
<dbReference type="AlphaFoldDB" id="A0A4Q9HGZ9"/>
<evidence type="ECO:0000256" key="4">
    <source>
        <dbReference type="ARBA" id="ARBA00023136"/>
    </source>
</evidence>
<evidence type="ECO:0000313" key="6">
    <source>
        <dbReference type="EMBL" id="TBO44385.1"/>
    </source>
</evidence>
<feature type="transmembrane region" description="Helical" evidence="5">
    <location>
        <begin position="6"/>
        <end position="24"/>
    </location>
</feature>
<reference evidence="6 7" key="1">
    <citation type="submission" date="2019-02" db="EMBL/GenBank/DDBJ databases">
        <title>Pedobacter kyonggii whole genome sequence analysis.</title>
        <authorList>
            <person name="Dahal R.H."/>
        </authorList>
    </citation>
    <scope>NUCLEOTIDE SEQUENCE [LARGE SCALE GENOMIC DNA]</scope>
    <source>
        <strain evidence="6 7">K-4-11-1</strain>
    </source>
</reference>
<dbReference type="Proteomes" id="UP000291819">
    <property type="component" value="Unassembled WGS sequence"/>
</dbReference>
<comment type="caution">
    <text evidence="6">The sequence shown here is derived from an EMBL/GenBank/DDBJ whole genome shotgun (WGS) entry which is preliminary data.</text>
</comment>
<organism evidence="6 7">
    <name type="scientific">Pedobacter kyonggii</name>
    <dbReference type="NCBI Taxonomy" id="1926871"/>
    <lineage>
        <taxon>Bacteria</taxon>
        <taxon>Pseudomonadati</taxon>
        <taxon>Bacteroidota</taxon>
        <taxon>Sphingobacteriia</taxon>
        <taxon>Sphingobacteriales</taxon>
        <taxon>Sphingobacteriaceae</taxon>
        <taxon>Pedobacter</taxon>
    </lineage>
</organism>
<evidence type="ECO:0000256" key="2">
    <source>
        <dbReference type="ARBA" id="ARBA00022692"/>
    </source>
</evidence>
<feature type="transmembrane region" description="Helical" evidence="5">
    <location>
        <begin position="65"/>
        <end position="89"/>
    </location>
</feature>
<dbReference type="EMBL" id="SIXF01000002">
    <property type="protein sequence ID" value="TBO44385.1"/>
    <property type="molecule type" value="Genomic_DNA"/>
</dbReference>
<gene>
    <name evidence="6" type="ORF">EYS08_03480</name>
</gene>
<evidence type="ECO:0000313" key="7">
    <source>
        <dbReference type="Proteomes" id="UP000291819"/>
    </source>
</evidence>
<comment type="subcellular location">
    <subcellularLocation>
        <location evidence="1">Membrane</location>
        <topology evidence="1">Multi-pass membrane protein</topology>
    </subcellularLocation>
</comment>
<protein>
    <submittedName>
        <fullName evidence="6">DUF4870 domain-containing protein</fullName>
    </submittedName>
</protein>
<dbReference type="OrthoDB" id="6400719at2"/>
<dbReference type="RefSeq" id="WP_131028460.1">
    <property type="nucleotide sequence ID" value="NZ_SIXF01000002.1"/>
</dbReference>
<accession>A0A4Q9HGZ9</accession>
<keyword evidence="4 5" id="KW-0472">Membrane</keyword>
<keyword evidence="3 5" id="KW-1133">Transmembrane helix</keyword>
<evidence type="ECO:0000256" key="1">
    <source>
        <dbReference type="ARBA" id="ARBA00004141"/>
    </source>
</evidence>